<dbReference type="Proteomes" id="UP001141327">
    <property type="component" value="Unassembled WGS sequence"/>
</dbReference>
<evidence type="ECO:0000256" key="10">
    <source>
        <dbReference type="ARBA" id="ARBA00023136"/>
    </source>
</evidence>
<organism evidence="11 12">
    <name type="scientific">Paratrimastix pyriformis</name>
    <dbReference type="NCBI Taxonomy" id="342808"/>
    <lineage>
        <taxon>Eukaryota</taxon>
        <taxon>Metamonada</taxon>
        <taxon>Preaxostyla</taxon>
        <taxon>Paratrimastigidae</taxon>
        <taxon>Paratrimastix</taxon>
    </lineage>
</organism>
<protein>
    <submittedName>
        <fullName evidence="11">Inner membrane translocase subunit 17</fullName>
    </submittedName>
</protein>
<evidence type="ECO:0000256" key="4">
    <source>
        <dbReference type="ARBA" id="ARBA00022692"/>
    </source>
</evidence>
<keyword evidence="6" id="KW-0653">Protein transport</keyword>
<keyword evidence="7" id="KW-1133">Transmembrane helix</keyword>
<evidence type="ECO:0000256" key="3">
    <source>
        <dbReference type="ARBA" id="ARBA00022448"/>
    </source>
</evidence>
<keyword evidence="4" id="KW-0812">Transmembrane</keyword>
<keyword evidence="5" id="KW-0999">Mitochondrion inner membrane</keyword>
<evidence type="ECO:0000256" key="9">
    <source>
        <dbReference type="ARBA" id="ARBA00023128"/>
    </source>
</evidence>
<keyword evidence="8" id="KW-0811">Translocation</keyword>
<keyword evidence="12" id="KW-1185">Reference proteome</keyword>
<evidence type="ECO:0000256" key="1">
    <source>
        <dbReference type="ARBA" id="ARBA00004448"/>
    </source>
</evidence>
<evidence type="ECO:0000256" key="6">
    <source>
        <dbReference type="ARBA" id="ARBA00022927"/>
    </source>
</evidence>
<keyword evidence="10" id="KW-0472">Membrane</keyword>
<comment type="caution">
    <text evidence="11">The sequence shown here is derived from an EMBL/GenBank/DDBJ whole genome shotgun (WGS) entry which is preliminary data.</text>
</comment>
<proteinExistence type="inferred from homology"/>
<dbReference type="EMBL" id="JAPMOS010000027">
    <property type="protein sequence ID" value="KAJ4458617.1"/>
    <property type="molecule type" value="Genomic_DNA"/>
</dbReference>
<evidence type="ECO:0000313" key="12">
    <source>
        <dbReference type="Proteomes" id="UP001141327"/>
    </source>
</evidence>
<evidence type="ECO:0000256" key="5">
    <source>
        <dbReference type="ARBA" id="ARBA00022792"/>
    </source>
</evidence>
<comment type="similarity">
    <text evidence="2">Belongs to the Tim17/Tim22/Tim23 family.</text>
</comment>
<evidence type="ECO:0000256" key="2">
    <source>
        <dbReference type="ARBA" id="ARBA00008444"/>
    </source>
</evidence>
<evidence type="ECO:0000313" key="11">
    <source>
        <dbReference type="EMBL" id="KAJ4458617.1"/>
    </source>
</evidence>
<dbReference type="PANTHER" id="PTHR10485:SF0">
    <property type="entry name" value="AT05822P-RELATED"/>
    <property type="match status" value="1"/>
</dbReference>
<dbReference type="Pfam" id="PF02466">
    <property type="entry name" value="Tim17"/>
    <property type="match status" value="1"/>
</dbReference>
<keyword evidence="9" id="KW-0496">Mitochondrion</keyword>
<evidence type="ECO:0000256" key="7">
    <source>
        <dbReference type="ARBA" id="ARBA00022989"/>
    </source>
</evidence>
<dbReference type="PANTHER" id="PTHR10485">
    <property type="entry name" value="MITOCHONDRIAL IMPORT INNER MEMBRANE TRANSLOCASE SUBUNIT TIM-17"/>
    <property type="match status" value="1"/>
</dbReference>
<comment type="subcellular location">
    <subcellularLocation>
        <location evidence="1">Mitochondrion inner membrane</location>
        <topology evidence="1">Multi-pass membrane protein</topology>
    </subcellularLocation>
</comment>
<reference evidence="11" key="1">
    <citation type="journal article" date="2022" name="bioRxiv">
        <title>Genomics of Preaxostyla Flagellates Illuminates Evolutionary Transitions and the Path Towards Mitochondrial Loss.</title>
        <authorList>
            <person name="Novak L.V.F."/>
            <person name="Treitli S.C."/>
            <person name="Pyrih J."/>
            <person name="Halakuc P."/>
            <person name="Pipaliya S.V."/>
            <person name="Vacek V."/>
            <person name="Brzon O."/>
            <person name="Soukal P."/>
            <person name="Eme L."/>
            <person name="Dacks J.B."/>
            <person name="Karnkowska A."/>
            <person name="Elias M."/>
            <person name="Hampl V."/>
        </authorList>
    </citation>
    <scope>NUCLEOTIDE SEQUENCE</scope>
    <source>
        <strain evidence="11">RCP-MX</strain>
    </source>
</reference>
<accession>A0ABQ8UJP1</accession>
<keyword evidence="3" id="KW-0813">Transport</keyword>
<gene>
    <name evidence="11" type="ORF">PAPYR_5590</name>
</gene>
<sequence>MFHFLQQEGGRVIYPFLTARPSLGAKEKRKDRSANKSLKDDKAEYLRQRKRLYADRARQMAAIKERIEQTRGLALVLESTGQSYLSGVALGSLLHFGLAITQAPIGSRFQSALAAVRLNAPPMGGNFAALSALTSLFEVTLFQIRGKSDIRSAMIAGLAAGGIMSIRTAPCRMSREMPSSVAVIPER</sequence>
<name>A0ABQ8UJP1_9EUKA</name>
<evidence type="ECO:0000256" key="8">
    <source>
        <dbReference type="ARBA" id="ARBA00023010"/>
    </source>
</evidence>